<keyword evidence="4" id="KW-0443">Lipid metabolism</keyword>
<dbReference type="InterPro" id="IPR015679">
    <property type="entry name" value="PLipase_D_fam"/>
</dbReference>
<evidence type="ECO:0000256" key="1">
    <source>
        <dbReference type="ARBA" id="ARBA00000798"/>
    </source>
</evidence>
<dbReference type="Pfam" id="PF00614">
    <property type="entry name" value="PLDc"/>
    <property type="match status" value="1"/>
</dbReference>
<dbReference type="InterPro" id="IPR025202">
    <property type="entry name" value="PLD-like_dom"/>
</dbReference>
<evidence type="ECO:0000256" key="5">
    <source>
        <dbReference type="SAM" id="Phobius"/>
    </source>
</evidence>
<keyword evidence="3 7" id="KW-0378">Hydrolase</keyword>
<dbReference type="SUPFAM" id="SSF56024">
    <property type="entry name" value="Phospholipase D/nuclease"/>
    <property type="match status" value="2"/>
</dbReference>
<dbReference type="KEGG" id="dol:Dole_2521"/>
<keyword evidence="5" id="KW-0812">Transmembrane</keyword>
<dbReference type="Pfam" id="PF09335">
    <property type="entry name" value="VTT_dom"/>
    <property type="match status" value="1"/>
</dbReference>
<dbReference type="STRING" id="96561.Dole_2521"/>
<accession>A8ZW91</accession>
<dbReference type="Pfam" id="PF13091">
    <property type="entry name" value="PLDc_2"/>
    <property type="match status" value="1"/>
</dbReference>
<feature type="transmembrane region" description="Helical" evidence="5">
    <location>
        <begin position="679"/>
        <end position="699"/>
    </location>
</feature>
<reference evidence="7 8" key="1">
    <citation type="submission" date="2007-10" db="EMBL/GenBank/DDBJ databases">
        <title>Complete sequence of Desulfococcus oleovorans Hxd3.</title>
        <authorList>
            <consortium name="US DOE Joint Genome Institute"/>
            <person name="Copeland A."/>
            <person name="Lucas S."/>
            <person name="Lapidus A."/>
            <person name="Barry K."/>
            <person name="Glavina del Rio T."/>
            <person name="Dalin E."/>
            <person name="Tice H."/>
            <person name="Pitluck S."/>
            <person name="Kiss H."/>
            <person name="Brettin T."/>
            <person name="Bruce D."/>
            <person name="Detter J.C."/>
            <person name="Han C."/>
            <person name="Schmutz J."/>
            <person name="Larimer F."/>
            <person name="Land M."/>
            <person name="Hauser L."/>
            <person name="Kyrpides N."/>
            <person name="Kim E."/>
            <person name="Wawrik B."/>
            <person name="Richardson P."/>
        </authorList>
    </citation>
    <scope>NUCLEOTIDE SEQUENCE [LARGE SCALE GENOMIC DNA]</scope>
    <source>
        <strain evidence="8">DSM 6200 / JCM 39069 / Hxd3</strain>
    </source>
</reference>
<dbReference type="PANTHER" id="PTHR18896">
    <property type="entry name" value="PHOSPHOLIPASE D"/>
    <property type="match status" value="1"/>
</dbReference>
<comment type="catalytic activity">
    <reaction evidence="1">
        <text>a 1,2-diacyl-sn-glycero-3-phosphocholine + H2O = a 1,2-diacyl-sn-glycero-3-phosphate + choline + H(+)</text>
        <dbReference type="Rhea" id="RHEA:14445"/>
        <dbReference type="ChEBI" id="CHEBI:15354"/>
        <dbReference type="ChEBI" id="CHEBI:15377"/>
        <dbReference type="ChEBI" id="CHEBI:15378"/>
        <dbReference type="ChEBI" id="CHEBI:57643"/>
        <dbReference type="ChEBI" id="CHEBI:58608"/>
        <dbReference type="EC" id="3.1.4.4"/>
    </reaction>
</comment>
<dbReference type="CDD" id="cd09143">
    <property type="entry name" value="PLDc_vPLD1_2_like_bac_2"/>
    <property type="match status" value="1"/>
</dbReference>
<feature type="domain" description="PLD phosphodiesterase" evidence="6">
    <location>
        <begin position="127"/>
        <end position="154"/>
    </location>
</feature>
<feature type="transmembrane region" description="Helical" evidence="5">
    <location>
        <begin position="534"/>
        <end position="561"/>
    </location>
</feature>
<dbReference type="HOGENOM" id="CLU_011094_0_0_7"/>
<keyword evidence="5" id="KW-0472">Membrane</keyword>
<evidence type="ECO:0000256" key="3">
    <source>
        <dbReference type="ARBA" id="ARBA00022801"/>
    </source>
</evidence>
<feature type="transmembrane region" description="Helical" evidence="5">
    <location>
        <begin position="645"/>
        <end position="667"/>
    </location>
</feature>
<gene>
    <name evidence="7" type="ordered locus">Dole_2521</name>
</gene>
<dbReference type="eggNOG" id="COG0398">
    <property type="taxonomic scope" value="Bacteria"/>
</dbReference>
<dbReference type="EC" id="3.1.4.4" evidence="7"/>
<dbReference type="AlphaFoldDB" id="A8ZW91"/>
<evidence type="ECO:0000259" key="6">
    <source>
        <dbReference type="PROSITE" id="PS50035"/>
    </source>
</evidence>
<dbReference type="SMART" id="SM00155">
    <property type="entry name" value="PLDc"/>
    <property type="match status" value="2"/>
</dbReference>
<feature type="domain" description="PLD phosphodiesterase" evidence="6">
    <location>
        <begin position="350"/>
        <end position="372"/>
    </location>
</feature>
<keyword evidence="2" id="KW-0677">Repeat</keyword>
<sequence length="714" mass="80147">MTSILETEKNCWRIEHSDRVRFVIDGADYFRLFREALKQAKQTVYILSWDINSRVRLVRNGTDDGYPPRLGDFLNALAEKNPNLHIYILNWDFAMLYTLDRELLPTYQLDWKTHSRIHFHLDGYLAEGASQHQKIVVIDDTVAFTGGLDLTMGRWDTSDHRPDNPLRDRVDKKISRPYHDVMVMVDGEAAGALGELVKERWRKVTGDTPVAHNGRQTGDPWPADVTPDLKNVMAGLARTQCAYREQTEIREIRRFYEDAIRSAQKHVYIENQYFTAPAIGDAIQASLEQPSGPEIVVITPRNTDGWLSQHTMDVLRVRLIKRLKEHDVHQRLHVFYPDGPGLDTSPVNVHAKLMIVDDRLITVGSANLNNRSMGLDSECNLIFEADGNSGTSDAIAGVRDRLMAEHLGCTPRQVRHALEREKSLAGCISKLNNTDTRYLNRLPLNLSPDVDRLVPDTEVLDPEHPLRPDLMLRHMVPEAYQPPARMRIFTWMILIGGIVGLAAMWRWTPLNEWLHMDVLSGAVTTVREMPAAPLWVMLGFVLAGFVAFPFSLLVIATVIVFGPVAGFAYSLVGGTLSAMLVYWAGDQLGRKTVRKLAGSRLNTISRRIARHGMINVMFVRIVPVAPFTLVNLVAGASHIHFRDYFLGTMLGMVPGMAAVTLIADRAYATLRDPAPGNTVWLVATVVLVILAAGILIRWLKRRSDGDDSLTATGS</sequence>
<protein>
    <submittedName>
        <fullName evidence="7">Phospholipase D</fullName>
        <ecNumber evidence="7">3.1.4.4</ecNumber>
    </submittedName>
</protein>
<feature type="transmembrane region" description="Helical" evidence="5">
    <location>
        <begin position="617"/>
        <end position="639"/>
    </location>
</feature>
<dbReference type="Gene3D" id="3.30.870.10">
    <property type="entry name" value="Endonuclease Chain A"/>
    <property type="match status" value="2"/>
</dbReference>
<dbReference type="GO" id="GO:0004630">
    <property type="term" value="F:phospholipase D activity"/>
    <property type="evidence" value="ECO:0007669"/>
    <property type="project" value="UniProtKB-EC"/>
</dbReference>
<dbReference type="PROSITE" id="PS50035">
    <property type="entry name" value="PLD"/>
    <property type="match status" value="2"/>
</dbReference>
<dbReference type="Proteomes" id="UP000008561">
    <property type="component" value="Chromosome"/>
</dbReference>
<feature type="transmembrane region" description="Helical" evidence="5">
    <location>
        <begin position="567"/>
        <end position="585"/>
    </location>
</feature>
<evidence type="ECO:0000256" key="4">
    <source>
        <dbReference type="ARBA" id="ARBA00023098"/>
    </source>
</evidence>
<dbReference type="InterPro" id="IPR032816">
    <property type="entry name" value="VTT_dom"/>
</dbReference>
<name>A8ZW91_DESOH</name>
<dbReference type="eggNOG" id="COG1502">
    <property type="taxonomic scope" value="Bacteria"/>
</dbReference>
<dbReference type="InterPro" id="IPR001736">
    <property type="entry name" value="PLipase_D/transphosphatidylase"/>
</dbReference>
<feature type="transmembrane region" description="Helical" evidence="5">
    <location>
        <begin position="488"/>
        <end position="507"/>
    </location>
</feature>
<keyword evidence="5" id="KW-1133">Transmembrane helix</keyword>
<dbReference type="OrthoDB" id="8828485at2"/>
<evidence type="ECO:0000313" key="7">
    <source>
        <dbReference type="EMBL" id="ABW68325.1"/>
    </source>
</evidence>
<organism evidence="7 8">
    <name type="scientific">Desulfosudis oleivorans (strain DSM 6200 / JCM 39069 / Hxd3)</name>
    <name type="common">Desulfococcus oleovorans</name>
    <dbReference type="NCBI Taxonomy" id="96561"/>
    <lineage>
        <taxon>Bacteria</taxon>
        <taxon>Pseudomonadati</taxon>
        <taxon>Thermodesulfobacteriota</taxon>
        <taxon>Desulfobacteria</taxon>
        <taxon>Desulfobacterales</taxon>
        <taxon>Desulfosudaceae</taxon>
        <taxon>Desulfosudis</taxon>
    </lineage>
</organism>
<dbReference type="RefSeq" id="WP_012175937.1">
    <property type="nucleotide sequence ID" value="NC_009943.1"/>
</dbReference>
<dbReference type="CDD" id="cd09140">
    <property type="entry name" value="PLDc_vPLD1_2_like_bac_1"/>
    <property type="match status" value="1"/>
</dbReference>
<proteinExistence type="predicted"/>
<dbReference type="GO" id="GO:0009395">
    <property type="term" value="P:phospholipid catabolic process"/>
    <property type="evidence" value="ECO:0007669"/>
    <property type="project" value="TreeGrafter"/>
</dbReference>
<dbReference type="EMBL" id="CP000859">
    <property type="protein sequence ID" value="ABW68325.1"/>
    <property type="molecule type" value="Genomic_DNA"/>
</dbReference>
<evidence type="ECO:0000313" key="8">
    <source>
        <dbReference type="Proteomes" id="UP000008561"/>
    </source>
</evidence>
<keyword evidence="8" id="KW-1185">Reference proteome</keyword>
<dbReference type="PANTHER" id="PTHR18896:SF76">
    <property type="entry name" value="PHOSPHOLIPASE"/>
    <property type="match status" value="1"/>
</dbReference>
<evidence type="ECO:0000256" key="2">
    <source>
        <dbReference type="ARBA" id="ARBA00022737"/>
    </source>
</evidence>